<reference evidence="6" key="1">
    <citation type="submission" date="2019-10" db="EMBL/GenBank/DDBJ databases">
        <authorList>
            <person name="Zhang R."/>
            <person name="Pan Y."/>
            <person name="Wang J."/>
            <person name="Ma R."/>
            <person name="Yu S."/>
        </authorList>
    </citation>
    <scope>NUCLEOTIDE SEQUENCE</scope>
    <source>
        <strain evidence="6">LA-IB0</strain>
        <tissue evidence="6">Leaf</tissue>
    </source>
</reference>
<proteinExistence type="predicted"/>
<dbReference type="EMBL" id="WHWC01000006">
    <property type="protein sequence ID" value="KAG8380913.1"/>
    <property type="molecule type" value="Genomic_DNA"/>
</dbReference>
<evidence type="ECO:0000256" key="4">
    <source>
        <dbReference type="ARBA" id="ARBA00022958"/>
    </source>
</evidence>
<dbReference type="GO" id="GO:0012505">
    <property type="term" value="C:endomembrane system"/>
    <property type="evidence" value="ECO:0007669"/>
    <property type="project" value="TreeGrafter"/>
</dbReference>
<dbReference type="InterPro" id="IPR038770">
    <property type="entry name" value="Na+/solute_symporter_sf"/>
</dbReference>
<dbReference type="GO" id="GO:0006885">
    <property type="term" value="P:regulation of pH"/>
    <property type="evidence" value="ECO:0007669"/>
    <property type="project" value="TreeGrafter"/>
</dbReference>
<dbReference type="InterPro" id="IPR050794">
    <property type="entry name" value="CPA2_transporter"/>
</dbReference>
<organism evidence="6 7">
    <name type="scientific">Buddleja alternifolia</name>
    <dbReference type="NCBI Taxonomy" id="168488"/>
    <lineage>
        <taxon>Eukaryota</taxon>
        <taxon>Viridiplantae</taxon>
        <taxon>Streptophyta</taxon>
        <taxon>Embryophyta</taxon>
        <taxon>Tracheophyta</taxon>
        <taxon>Spermatophyta</taxon>
        <taxon>Magnoliopsida</taxon>
        <taxon>eudicotyledons</taxon>
        <taxon>Gunneridae</taxon>
        <taxon>Pentapetalae</taxon>
        <taxon>asterids</taxon>
        <taxon>lamiids</taxon>
        <taxon>Lamiales</taxon>
        <taxon>Scrophulariaceae</taxon>
        <taxon>Buddlejeae</taxon>
        <taxon>Buddleja</taxon>
    </lineage>
</organism>
<keyword evidence="4" id="KW-0630">Potassium</keyword>
<dbReference type="GO" id="GO:0098662">
    <property type="term" value="P:inorganic cation transmembrane transport"/>
    <property type="evidence" value="ECO:0007669"/>
    <property type="project" value="TreeGrafter"/>
</dbReference>
<dbReference type="AlphaFoldDB" id="A0AAV6XEQ0"/>
<keyword evidence="5" id="KW-0406">Ion transport</keyword>
<evidence type="ECO:0000256" key="1">
    <source>
        <dbReference type="ARBA" id="ARBA00004141"/>
    </source>
</evidence>
<comment type="subcellular location">
    <subcellularLocation>
        <location evidence="1">Membrane</location>
        <topology evidence="1">Multi-pass membrane protein</topology>
    </subcellularLocation>
</comment>
<evidence type="ECO:0000256" key="5">
    <source>
        <dbReference type="ARBA" id="ARBA00023065"/>
    </source>
</evidence>
<accession>A0AAV6XEQ0</accession>
<name>A0AAV6XEQ0_9LAMI</name>
<evidence type="ECO:0000313" key="7">
    <source>
        <dbReference type="Proteomes" id="UP000826271"/>
    </source>
</evidence>
<sequence>MASNNLFVPSGSVREIRRDLPGNLTDDFCYVDIGLHPPGIWSNGWRQNFPPICLAPPTASIGYHFPPHSISSSIFSAFPSASHCLRDHGKCFLSRVYGARIILGPTILGQIPSIRDTLFPRDGEVYLDLLSRIGYIFFIFLSGVKMDPRTVLRTGIKSWTIEQSPQPQVQLPPEVRTEIRAEGMGKSGQTTLGELEEMMKQAHIHALQSEQSPEVRLEIENCIRELQHKNGEFSSILK</sequence>
<dbReference type="Gene3D" id="1.20.1530.20">
    <property type="match status" value="1"/>
</dbReference>
<dbReference type="GO" id="GO:0006813">
    <property type="term" value="P:potassium ion transport"/>
    <property type="evidence" value="ECO:0007669"/>
    <property type="project" value="UniProtKB-KW"/>
</dbReference>
<dbReference type="Proteomes" id="UP000826271">
    <property type="component" value="Unassembled WGS sequence"/>
</dbReference>
<keyword evidence="7" id="KW-1185">Reference proteome</keyword>
<dbReference type="PANTHER" id="PTHR32468">
    <property type="entry name" value="CATION/H + ANTIPORTER"/>
    <property type="match status" value="1"/>
</dbReference>
<evidence type="ECO:0000256" key="3">
    <source>
        <dbReference type="ARBA" id="ARBA00022538"/>
    </source>
</evidence>
<keyword evidence="3" id="KW-0633">Potassium transport</keyword>
<gene>
    <name evidence="6" type="ORF">BUALT_Bualt06G0066100</name>
</gene>
<dbReference type="GO" id="GO:0016020">
    <property type="term" value="C:membrane"/>
    <property type="evidence" value="ECO:0007669"/>
    <property type="project" value="UniProtKB-SubCell"/>
</dbReference>
<evidence type="ECO:0000256" key="2">
    <source>
        <dbReference type="ARBA" id="ARBA00022448"/>
    </source>
</evidence>
<protein>
    <submittedName>
        <fullName evidence="6">Uncharacterized protein</fullName>
    </submittedName>
</protein>
<dbReference type="PANTHER" id="PTHR32468:SF22">
    <property type="entry name" value="CATION_H(+) ANTIPORTER 3-LIKE"/>
    <property type="match status" value="1"/>
</dbReference>
<evidence type="ECO:0000313" key="6">
    <source>
        <dbReference type="EMBL" id="KAG8380913.1"/>
    </source>
</evidence>
<comment type="caution">
    <text evidence="6">The sequence shown here is derived from an EMBL/GenBank/DDBJ whole genome shotgun (WGS) entry which is preliminary data.</text>
</comment>
<keyword evidence="2" id="KW-0813">Transport</keyword>